<dbReference type="SUPFAM" id="SSF51182">
    <property type="entry name" value="RmlC-like cupins"/>
    <property type="match status" value="1"/>
</dbReference>
<dbReference type="Pfam" id="PF07883">
    <property type="entry name" value="Cupin_2"/>
    <property type="match status" value="1"/>
</dbReference>
<reference evidence="2" key="1">
    <citation type="journal article" date="2022" name="Nat. Microbiol.">
        <title>Unique mobile elements and scalable gene flow at the prokaryote-eukaryote boundary revealed by circularized Asgard archaea genomes.</title>
        <authorList>
            <person name="Wu F."/>
            <person name="Speth D.R."/>
            <person name="Philosof A."/>
            <person name="Cremiere A."/>
            <person name="Narayanan A."/>
            <person name="Barco R.A."/>
            <person name="Connon S.A."/>
            <person name="Amend J.P."/>
            <person name="Antoshechkin I.A."/>
            <person name="Orphan V.J."/>
        </authorList>
    </citation>
    <scope>NUCLEOTIDE SEQUENCE</scope>
    <source>
        <strain evidence="2">PM71</strain>
    </source>
</reference>
<dbReference type="InterPro" id="IPR011051">
    <property type="entry name" value="RmlC_Cupin_sf"/>
</dbReference>
<feature type="domain" description="Cupin type-2" evidence="1">
    <location>
        <begin position="41"/>
        <end position="108"/>
    </location>
</feature>
<accession>A0A9Y1BM58</accession>
<dbReference type="PANTHER" id="PTHR37694:SF1">
    <property type="entry name" value="SLR8022 PROTEIN"/>
    <property type="match status" value="1"/>
</dbReference>
<dbReference type="EMBL" id="CP084166">
    <property type="protein sequence ID" value="UJG41312.1"/>
    <property type="molecule type" value="Genomic_DNA"/>
</dbReference>
<dbReference type="AlphaFoldDB" id="A0A9Y1BM58"/>
<evidence type="ECO:0000259" key="1">
    <source>
        <dbReference type="Pfam" id="PF07883"/>
    </source>
</evidence>
<dbReference type="Gene3D" id="2.60.120.10">
    <property type="entry name" value="Jelly Rolls"/>
    <property type="match status" value="1"/>
</dbReference>
<sequence>MIKKHYDQVEKLDVTDYGSTGTTIRWLITKEDGAPRFTMRRFEIEPNGQIGMHSHPQEHEIYILQGTGIVYNDKEEFNVKAHDVLFVPPDEPHGYKNTGNENFTFICVIPYLE</sequence>
<dbReference type="Proteomes" id="UP001201020">
    <property type="component" value="Chromosome"/>
</dbReference>
<dbReference type="InterPro" id="IPR014710">
    <property type="entry name" value="RmlC-like_jellyroll"/>
</dbReference>
<proteinExistence type="predicted"/>
<evidence type="ECO:0000313" key="2">
    <source>
        <dbReference type="EMBL" id="UJG41312.1"/>
    </source>
</evidence>
<gene>
    <name evidence="2" type="ORF">K9W45_02355</name>
</gene>
<protein>
    <submittedName>
        <fullName evidence="2">Cupin domain-containing protein</fullName>
    </submittedName>
</protein>
<organism evidence="2">
    <name type="scientific">Candidatus Heimdallarchaeum aukensis</name>
    <dbReference type="NCBI Taxonomy" id="2876573"/>
    <lineage>
        <taxon>Archaea</taxon>
        <taxon>Promethearchaeati</taxon>
        <taxon>Candidatus Heimdallarchaeota</taxon>
        <taxon>Candidatus Heimdallarchaeia (ex Rinke et al. 2021) (nom. nud.)</taxon>
        <taxon>Candidatus Heimdallarchaeales</taxon>
        <taxon>Candidatus Heimdallarchaeaceae</taxon>
        <taxon>Candidatus Heimdallarchaeum</taxon>
    </lineage>
</organism>
<dbReference type="InterPro" id="IPR013096">
    <property type="entry name" value="Cupin_2"/>
</dbReference>
<name>A0A9Y1BM58_9ARCH</name>
<dbReference type="PANTHER" id="PTHR37694">
    <property type="entry name" value="SLR8022 PROTEIN"/>
    <property type="match status" value="1"/>
</dbReference>
<dbReference type="CDD" id="cd02222">
    <property type="entry name" value="cupin_TM1459-like"/>
    <property type="match status" value="1"/>
</dbReference>